<dbReference type="AlphaFoldDB" id="A0A382S3V7"/>
<dbReference type="EMBL" id="UINC01126177">
    <property type="protein sequence ID" value="SVD04490.1"/>
    <property type="molecule type" value="Genomic_DNA"/>
</dbReference>
<gene>
    <name evidence="2" type="ORF">METZ01_LOCUS357344</name>
</gene>
<organism evidence="2">
    <name type="scientific">marine metagenome</name>
    <dbReference type="NCBI Taxonomy" id="408172"/>
    <lineage>
        <taxon>unclassified sequences</taxon>
        <taxon>metagenomes</taxon>
        <taxon>ecological metagenomes</taxon>
    </lineage>
</organism>
<reference evidence="2" key="1">
    <citation type="submission" date="2018-05" db="EMBL/GenBank/DDBJ databases">
        <authorList>
            <person name="Lanie J.A."/>
            <person name="Ng W.-L."/>
            <person name="Kazmierczak K.M."/>
            <person name="Andrzejewski T.M."/>
            <person name="Davidsen T.M."/>
            <person name="Wayne K.J."/>
            <person name="Tettelin H."/>
            <person name="Glass J.I."/>
            <person name="Rusch D."/>
            <person name="Podicherti R."/>
            <person name="Tsui H.-C.T."/>
            <person name="Winkler M.E."/>
        </authorList>
    </citation>
    <scope>NUCLEOTIDE SEQUENCE</scope>
</reference>
<dbReference type="InterPro" id="IPR038726">
    <property type="entry name" value="PDDEXK_AddAB-type"/>
</dbReference>
<name>A0A382S3V7_9ZZZZ</name>
<dbReference type="InterPro" id="IPR011604">
    <property type="entry name" value="PDDEXK-like_dom_sf"/>
</dbReference>
<evidence type="ECO:0000259" key="1">
    <source>
        <dbReference type="Pfam" id="PF12705"/>
    </source>
</evidence>
<feature type="non-terminal residue" evidence="2">
    <location>
        <position position="200"/>
    </location>
</feature>
<dbReference type="PANTHER" id="PTHR31340:SF3">
    <property type="entry name" value="MITOCHONDRIAL GENOME MAINTENANCE EXONUCLEASE 1"/>
    <property type="match status" value="1"/>
</dbReference>
<protein>
    <recommendedName>
        <fullName evidence="1">PD-(D/E)XK endonuclease-like domain-containing protein</fullName>
    </recommendedName>
</protein>
<dbReference type="Pfam" id="PF12705">
    <property type="entry name" value="PDDEXK_1"/>
    <property type="match status" value="1"/>
</dbReference>
<dbReference type="PANTHER" id="PTHR31340">
    <property type="entry name" value="MITOCHONDRIAL GENOME MAINTENANCE EXONUCLEASE 1"/>
    <property type="match status" value="1"/>
</dbReference>
<accession>A0A382S3V7</accession>
<feature type="domain" description="PD-(D/E)XK endonuclease-like" evidence="1">
    <location>
        <begin position="71"/>
        <end position="178"/>
    </location>
</feature>
<evidence type="ECO:0000313" key="2">
    <source>
        <dbReference type="EMBL" id="SVD04490.1"/>
    </source>
</evidence>
<dbReference type="Gene3D" id="3.90.320.10">
    <property type="match status" value="1"/>
</dbReference>
<proteinExistence type="predicted"/>
<sequence>MKTFKHDLVEVDQLVQINEAGKRHYETPNGNKYPSVTTVLNVLSKAAIQEWRNHIGEEKANKIMRSSSNRGTNAHKVIEKYIWNQKNYLNGSMPDAIELFKEIQPILDEKVDNVRMIEGRLWSDEFKVAGTVDLIAEWDGVLSSIDWKTSLKHVDEDHPKLLKYKLQGTAYAKLFEERTGINVPQVVIAIMVSGMNSMPS</sequence>